<evidence type="ECO:0000313" key="2">
    <source>
        <dbReference type="EMBL" id="PRB90786.1"/>
    </source>
</evidence>
<dbReference type="PANTHER" id="PTHR38471">
    <property type="entry name" value="FOUR HELIX BUNDLE PROTEIN"/>
    <property type="match status" value="1"/>
</dbReference>
<dbReference type="Gene3D" id="1.20.1440.60">
    <property type="entry name" value="23S rRNA-intervening sequence"/>
    <property type="match status" value="1"/>
</dbReference>
<dbReference type="NCBIfam" id="TIGR02436">
    <property type="entry name" value="four helix bundle protein"/>
    <property type="match status" value="1"/>
</dbReference>
<dbReference type="PANTHER" id="PTHR38471:SF2">
    <property type="entry name" value="FOUR HELIX BUNDLE PROTEIN"/>
    <property type="match status" value="1"/>
</dbReference>
<evidence type="ECO:0000313" key="3">
    <source>
        <dbReference type="Proteomes" id="UP000238325"/>
    </source>
</evidence>
<accession>A0A2S9CY94</accession>
<dbReference type="SUPFAM" id="SSF158446">
    <property type="entry name" value="IVS-encoded protein-like"/>
    <property type="match status" value="1"/>
</dbReference>
<proteinExistence type="predicted"/>
<dbReference type="CDD" id="cd16377">
    <property type="entry name" value="23S_rRNA_IVP_like"/>
    <property type="match status" value="1"/>
</dbReference>
<dbReference type="AlphaFoldDB" id="A0A2S9CY94"/>
<name>A0A2S9CY94_CHRCI</name>
<gene>
    <name evidence="1" type="ORF">CQ022_04340</name>
    <name evidence="2" type="ORF">CQ033_08650</name>
</gene>
<comment type="caution">
    <text evidence="1">The sequence shown here is derived from an EMBL/GenBank/DDBJ whole genome shotgun (WGS) entry which is preliminary data.</text>
</comment>
<dbReference type="OrthoDB" id="9811959at2"/>
<dbReference type="InterPro" id="IPR036583">
    <property type="entry name" value="23S_rRNA_IVS_sf"/>
</dbReference>
<dbReference type="Proteomes" id="UP000238325">
    <property type="component" value="Unassembled WGS sequence"/>
</dbReference>
<organism evidence="1 4">
    <name type="scientific">Chryseobacterium culicis</name>
    <dbReference type="NCBI Taxonomy" id="680127"/>
    <lineage>
        <taxon>Bacteria</taxon>
        <taxon>Pseudomonadati</taxon>
        <taxon>Bacteroidota</taxon>
        <taxon>Flavobacteriia</taxon>
        <taxon>Flavobacteriales</taxon>
        <taxon>Weeksellaceae</taxon>
        <taxon>Chryseobacterium group</taxon>
        <taxon>Chryseobacterium</taxon>
    </lineage>
</organism>
<dbReference type="Pfam" id="PF05635">
    <property type="entry name" value="23S_rRNA_IVP"/>
    <property type="match status" value="1"/>
</dbReference>
<protein>
    <submittedName>
        <fullName evidence="1">Four helix bundle protein</fullName>
    </submittedName>
</protein>
<keyword evidence="3" id="KW-1185">Reference proteome</keyword>
<dbReference type="InterPro" id="IPR012657">
    <property type="entry name" value="23S_rRNA-intervening_sequence"/>
</dbReference>
<sequence>MSFKFEKLIIWQKSMDFGELIFKLSQKFPKDEMFNLTSQIRRASDSIALNISEGSILQSKLEFKKFLGYSIRSLAETVTCLYKAKNREYITEEEFSKLYNESYNLMNQIVAFRNQIKE</sequence>
<dbReference type="EMBL" id="PCPH01000002">
    <property type="protein sequence ID" value="PRB90786.1"/>
    <property type="molecule type" value="Genomic_DNA"/>
</dbReference>
<dbReference type="EMBL" id="PCPP01000001">
    <property type="protein sequence ID" value="PRB85493.1"/>
    <property type="molecule type" value="Genomic_DNA"/>
</dbReference>
<dbReference type="RefSeq" id="WP_105682185.1">
    <property type="nucleotide sequence ID" value="NZ_JBBGZD010000001.1"/>
</dbReference>
<evidence type="ECO:0000313" key="4">
    <source>
        <dbReference type="Proteomes" id="UP000238534"/>
    </source>
</evidence>
<evidence type="ECO:0000313" key="1">
    <source>
        <dbReference type="EMBL" id="PRB85493.1"/>
    </source>
</evidence>
<reference evidence="3 4" key="1">
    <citation type="submission" date="2017-09" db="EMBL/GenBank/DDBJ databases">
        <title>Genomic, metabolic, and phenotypic characteristics of bacterial isolates from the natural microbiome of the model nematode Caenorhabditis elegans.</title>
        <authorList>
            <person name="Zimmermann J."/>
            <person name="Obeng N."/>
            <person name="Yang W."/>
            <person name="Obeng O."/>
            <person name="Kissoyan K."/>
            <person name="Pees B."/>
            <person name="Dirksen P."/>
            <person name="Hoppner M."/>
            <person name="Franke A."/>
            <person name="Rosenstiel P."/>
            <person name="Leippe M."/>
            <person name="Dierking K."/>
            <person name="Kaleta C."/>
            <person name="Schulenburg H."/>
        </authorList>
    </citation>
    <scope>NUCLEOTIDE SEQUENCE [LARGE SCALE GENOMIC DNA]</scope>
    <source>
        <strain evidence="1 4">MYb25</strain>
        <strain evidence="2 3">MYb44</strain>
    </source>
</reference>
<dbReference type="Proteomes" id="UP000238534">
    <property type="component" value="Unassembled WGS sequence"/>
</dbReference>